<evidence type="ECO:0000259" key="2">
    <source>
        <dbReference type="PROSITE" id="PS50142"/>
    </source>
</evidence>
<dbReference type="GO" id="GO:0006396">
    <property type="term" value="P:RNA processing"/>
    <property type="evidence" value="ECO:0007669"/>
    <property type="project" value="InterPro"/>
</dbReference>
<dbReference type="SMART" id="SM00535">
    <property type="entry name" value="RIBOc"/>
    <property type="match status" value="1"/>
</dbReference>
<sequence>MPTSSVSPSFYEWTLPVPRDRWDSQDPKLLAAARPYVHVENVLRYSFRDKGFMLQAFTHESYPESSRIIPGYMRPMDFLGDALLKEMLTVQLYGTINPLTPKALHETRKRLECNRFFGYVVVRNGMHQLIRSHSSQLSERIVQYVRKLGNGGYPGFEIDAPPKPLADIFEALVSAVYLDSDQSKSTVWRSFFPLLRSQFNVELQKTAAIADRKHSSPTNDSESSED</sequence>
<dbReference type="Gene3D" id="1.10.1520.10">
    <property type="entry name" value="Ribonuclease III domain"/>
    <property type="match status" value="1"/>
</dbReference>
<organism evidence="3">
    <name type="scientific">Rhipicephalus appendiculatus</name>
    <name type="common">Brown ear tick</name>
    <dbReference type="NCBI Taxonomy" id="34631"/>
    <lineage>
        <taxon>Eukaryota</taxon>
        <taxon>Metazoa</taxon>
        <taxon>Ecdysozoa</taxon>
        <taxon>Arthropoda</taxon>
        <taxon>Chelicerata</taxon>
        <taxon>Arachnida</taxon>
        <taxon>Acari</taxon>
        <taxon>Parasitiformes</taxon>
        <taxon>Ixodida</taxon>
        <taxon>Ixodoidea</taxon>
        <taxon>Ixodidae</taxon>
        <taxon>Rhipicephalinae</taxon>
        <taxon>Rhipicephalus</taxon>
        <taxon>Rhipicephalus</taxon>
    </lineage>
</organism>
<dbReference type="PANTHER" id="PTHR14950">
    <property type="entry name" value="DICER-RELATED"/>
    <property type="match status" value="1"/>
</dbReference>
<dbReference type="GO" id="GO:0004525">
    <property type="term" value="F:ribonuclease III activity"/>
    <property type="evidence" value="ECO:0007669"/>
    <property type="project" value="InterPro"/>
</dbReference>
<dbReference type="CDD" id="cd00593">
    <property type="entry name" value="RIBOc"/>
    <property type="match status" value="1"/>
</dbReference>
<keyword evidence="1" id="KW-0378">Hydrolase</keyword>
<name>A0A131Z3R1_RHIAP</name>
<dbReference type="InterPro" id="IPR000999">
    <property type="entry name" value="RNase_III_dom"/>
</dbReference>
<dbReference type="SUPFAM" id="SSF69065">
    <property type="entry name" value="RNase III domain-like"/>
    <property type="match status" value="1"/>
</dbReference>
<protein>
    <submittedName>
        <fullName evidence="3">Endoribonuclease Dicer</fullName>
    </submittedName>
</protein>
<evidence type="ECO:0000256" key="1">
    <source>
        <dbReference type="ARBA" id="ARBA00022801"/>
    </source>
</evidence>
<reference evidence="3" key="1">
    <citation type="journal article" date="2016" name="Ticks Tick Borne Dis.">
        <title>De novo assembly and annotation of the salivary gland transcriptome of Rhipicephalus appendiculatus male and female ticks during blood feeding.</title>
        <authorList>
            <person name="de Castro M.H."/>
            <person name="de Klerk D."/>
            <person name="Pienaar R."/>
            <person name="Latif A.A."/>
            <person name="Rees D.J."/>
            <person name="Mans B.J."/>
        </authorList>
    </citation>
    <scope>NUCLEOTIDE SEQUENCE</scope>
    <source>
        <tissue evidence="3">Salivary glands</tissue>
    </source>
</reference>
<dbReference type="AlphaFoldDB" id="A0A131Z3R1"/>
<dbReference type="PANTHER" id="PTHR14950:SF37">
    <property type="entry name" value="ENDORIBONUCLEASE DICER"/>
    <property type="match status" value="1"/>
</dbReference>
<feature type="domain" description="RNase III" evidence="2">
    <location>
        <begin position="36"/>
        <end position="181"/>
    </location>
</feature>
<dbReference type="InterPro" id="IPR036389">
    <property type="entry name" value="RNase_III_sf"/>
</dbReference>
<dbReference type="PROSITE" id="PS50142">
    <property type="entry name" value="RNASE_3_2"/>
    <property type="match status" value="1"/>
</dbReference>
<dbReference type="Pfam" id="PF00636">
    <property type="entry name" value="Ribonuclease_3"/>
    <property type="match status" value="1"/>
</dbReference>
<accession>A0A131Z3R1</accession>
<proteinExistence type="predicted"/>
<dbReference type="EMBL" id="GEDV01003177">
    <property type="protein sequence ID" value="JAP85380.1"/>
    <property type="molecule type" value="Transcribed_RNA"/>
</dbReference>
<evidence type="ECO:0000313" key="3">
    <source>
        <dbReference type="EMBL" id="JAP85380.1"/>
    </source>
</evidence>